<dbReference type="AlphaFoldDB" id="A0A6J5K125"/>
<protein>
    <recommendedName>
        <fullName evidence="3">Peptidase M23 domain-containing protein</fullName>
    </recommendedName>
</protein>
<dbReference type="EMBL" id="CADILN010000001">
    <property type="protein sequence ID" value="CAB4046844.1"/>
    <property type="molecule type" value="Genomic_DNA"/>
</dbReference>
<accession>A0A6J5K125</accession>
<dbReference type="Gene3D" id="2.70.70.10">
    <property type="entry name" value="Glucose Permease (Domain IIA)"/>
    <property type="match status" value="1"/>
</dbReference>
<organism evidence="1 2">
    <name type="scientific">Paraburkholderia phenoliruptrix</name>
    <dbReference type="NCBI Taxonomy" id="252970"/>
    <lineage>
        <taxon>Bacteria</taxon>
        <taxon>Pseudomonadati</taxon>
        <taxon>Pseudomonadota</taxon>
        <taxon>Betaproteobacteria</taxon>
        <taxon>Burkholderiales</taxon>
        <taxon>Burkholderiaceae</taxon>
        <taxon>Paraburkholderia</taxon>
    </lineage>
</organism>
<gene>
    <name evidence="1" type="ORF">LMG9964_00476</name>
</gene>
<name>A0A6J5K125_9BURK</name>
<reference evidence="1 2" key="1">
    <citation type="submission" date="2020-04" db="EMBL/GenBank/DDBJ databases">
        <authorList>
            <person name="De Canck E."/>
        </authorList>
    </citation>
    <scope>NUCLEOTIDE SEQUENCE [LARGE SCALE GENOMIC DNA]</scope>
    <source>
        <strain evidence="1 2">LMG 9964</strain>
    </source>
</reference>
<dbReference type="Proteomes" id="UP000494102">
    <property type="component" value="Unassembled WGS sequence"/>
</dbReference>
<dbReference type="Gene3D" id="1.10.530.10">
    <property type="match status" value="1"/>
</dbReference>
<evidence type="ECO:0008006" key="3">
    <source>
        <dbReference type="Google" id="ProtNLM"/>
    </source>
</evidence>
<evidence type="ECO:0000313" key="2">
    <source>
        <dbReference type="Proteomes" id="UP000494102"/>
    </source>
</evidence>
<dbReference type="RefSeq" id="WP_175126291.1">
    <property type="nucleotide sequence ID" value="NZ_CADILN010000001.1"/>
</dbReference>
<sequence length="808" mass="90226">MIISPPFLPASGLTASDASKPDPMMDLIDQFEIGHHGAWPVTFDRRSHCAIHLNPRAQGAGQAEPVRAIADGDVVAYRVSRDAVSDGTVDPQTGQPMLNSNTGFVLLKHKTDTGDGRTITYYSLYMHLLDMASQEHIVPQPNDPPETGSANALSRWLLDTAGGKDGVVQMGGTKKVYRKDMLGYVGQHQGVAHLHFEIFMADGDFTAWFDKVQFGVKKPAQPTTSDYWGHSYFVISGPQEFYPQPASVDEKWFPRVPGGLLGAGDTLYVEAWFNNGQRFTRAWIDSGGSGNVRLLTPDPIADPYDSAQKHYEYDLYERAMALYPACPSDGYEMLRFGRILSDHATLTGAACATWIAVPFDENGTLGYLNIAPDAIKKLSDADFPFFTGWQKIDGDNTPFNDAGRCDYATLCGLTGIQDSLPSAQPLEADPNNNNEVNLQLASYVQNTDGVDEKLRGMVFKARSEWDPSNNEDRYKDLNDPYGFFGKQKDTNPDGYTKFTDFLSKFQFLDKTPLAGQQLWFFHPLAFIRHFRKCGWFAAEEIAQCVPRRVLSLHGTQFVATTRPWNDALAQGNAWKSELNLALRKYRISSTKERATHFLAQLMEESGWLKAVREYHGEDKSYSPYYGRGLIQLTHMPNYSKYGEFRKFPVDPSVPAKYSNIKWNPDVLLADTNTAFNRHNCADSAALYWTCRKMTATGTNTIKTTDAGGLQIDTAVQASKSTNGNVPNQNVNGLDHRLQSFVYIKYILLDLIEGGSSEQLSFVWRRNSATETVLDANGQPVLDPVTHHPKKRYIPTTHTIRASLEKQRS</sequence>
<dbReference type="SUPFAM" id="SSF53955">
    <property type="entry name" value="Lysozyme-like"/>
    <property type="match status" value="1"/>
</dbReference>
<evidence type="ECO:0000313" key="1">
    <source>
        <dbReference type="EMBL" id="CAB4046844.1"/>
    </source>
</evidence>
<proteinExistence type="predicted"/>
<dbReference type="InterPro" id="IPR023346">
    <property type="entry name" value="Lysozyme-like_dom_sf"/>
</dbReference>
<dbReference type="InterPro" id="IPR011055">
    <property type="entry name" value="Dup_hybrid_motif"/>
</dbReference>